<sequence length="164" mass="18452">ESGNVCGSCGSSLVDVENPQTTSDQNPSAGTPVQPNEQVQPNQPYQQVPPVQADQQNQWSQPNQQFQQGQSNQQFQQFGQGQGQPNQQYQQYQQYQQAPPQPNVHVERMKEQSTMFFNSFVEYLKKPSSIFNNGEREFINGIISLSIFVFIISLALFGAVNSTF</sequence>
<accession>A0A2N0QGI4</accession>
<evidence type="ECO:0000313" key="4">
    <source>
        <dbReference type="Proteomes" id="UP000232688"/>
    </source>
</evidence>
<evidence type="ECO:0000313" key="3">
    <source>
        <dbReference type="EMBL" id="PKC50177.1"/>
    </source>
</evidence>
<protein>
    <submittedName>
        <fullName evidence="3">Uncharacterized protein</fullName>
    </submittedName>
</protein>
<feature type="region of interest" description="Disordered" evidence="1">
    <location>
        <begin position="1"/>
        <end position="101"/>
    </location>
</feature>
<feature type="non-terminal residue" evidence="3">
    <location>
        <position position="164"/>
    </location>
</feature>
<reference evidence="3 4" key="1">
    <citation type="submission" date="2017-10" db="EMBL/GenBank/DDBJ databases">
        <title>Extensive intraspecific genome diversity in a model arbuscular mycorrhizal fungus.</title>
        <authorList>
            <person name="Chen E.C.H."/>
            <person name="Morin E."/>
            <person name="Baudet D."/>
            <person name="Noel J."/>
            <person name="Ndikumana S."/>
            <person name="Charron P."/>
            <person name="St-Onge C."/>
            <person name="Giorgi J."/>
            <person name="Grigoriev I.V."/>
            <person name="Roux C."/>
            <person name="Martin F.M."/>
            <person name="Corradi N."/>
        </authorList>
    </citation>
    <scope>NUCLEOTIDE SEQUENCE [LARGE SCALE GENOMIC DNA]</scope>
    <source>
        <strain evidence="3 4">A1</strain>
    </source>
</reference>
<gene>
    <name evidence="3" type="ORF">RhiirA1_487142</name>
</gene>
<dbReference type="EMBL" id="LLXH01010779">
    <property type="protein sequence ID" value="PKC50177.1"/>
    <property type="molecule type" value="Genomic_DNA"/>
</dbReference>
<feature type="compositionally biased region" description="Polar residues" evidence="1">
    <location>
        <begin position="18"/>
        <end position="31"/>
    </location>
</feature>
<organism evidence="3 4">
    <name type="scientific">Rhizophagus irregularis</name>
    <dbReference type="NCBI Taxonomy" id="588596"/>
    <lineage>
        <taxon>Eukaryota</taxon>
        <taxon>Fungi</taxon>
        <taxon>Fungi incertae sedis</taxon>
        <taxon>Mucoromycota</taxon>
        <taxon>Glomeromycotina</taxon>
        <taxon>Glomeromycetes</taxon>
        <taxon>Glomerales</taxon>
        <taxon>Glomeraceae</taxon>
        <taxon>Rhizophagus</taxon>
    </lineage>
</organism>
<name>A0A2N0QGI4_9GLOM</name>
<keyword evidence="2" id="KW-0812">Transmembrane</keyword>
<feature type="non-terminal residue" evidence="3">
    <location>
        <position position="1"/>
    </location>
</feature>
<reference evidence="3 4" key="2">
    <citation type="submission" date="2017-10" db="EMBL/GenBank/DDBJ databases">
        <title>Genome analyses suggest a sexual origin of heterokaryosis in a supposedly ancient asexual fungus.</title>
        <authorList>
            <person name="Corradi N."/>
            <person name="Sedzielewska K."/>
            <person name="Noel J."/>
            <person name="Charron P."/>
            <person name="Farinelli L."/>
            <person name="Marton T."/>
            <person name="Kruger M."/>
            <person name="Pelin A."/>
            <person name="Brachmann A."/>
            <person name="Corradi N."/>
        </authorList>
    </citation>
    <scope>NUCLEOTIDE SEQUENCE [LARGE SCALE GENOMIC DNA]</scope>
    <source>
        <strain evidence="3 4">A1</strain>
    </source>
</reference>
<dbReference type="AlphaFoldDB" id="A0A2N0QGI4"/>
<feature type="compositionally biased region" description="Low complexity" evidence="1">
    <location>
        <begin position="32"/>
        <end position="98"/>
    </location>
</feature>
<feature type="transmembrane region" description="Helical" evidence="2">
    <location>
        <begin position="138"/>
        <end position="160"/>
    </location>
</feature>
<dbReference type="VEuPathDB" id="FungiDB:RhiirA1_487142"/>
<evidence type="ECO:0000256" key="2">
    <source>
        <dbReference type="SAM" id="Phobius"/>
    </source>
</evidence>
<keyword evidence="2" id="KW-1133">Transmembrane helix</keyword>
<feature type="compositionally biased region" description="Polar residues" evidence="1">
    <location>
        <begin position="1"/>
        <end position="11"/>
    </location>
</feature>
<dbReference type="Proteomes" id="UP000232688">
    <property type="component" value="Unassembled WGS sequence"/>
</dbReference>
<comment type="caution">
    <text evidence="3">The sequence shown here is derived from an EMBL/GenBank/DDBJ whole genome shotgun (WGS) entry which is preliminary data.</text>
</comment>
<proteinExistence type="predicted"/>
<keyword evidence="2" id="KW-0472">Membrane</keyword>
<evidence type="ECO:0000256" key="1">
    <source>
        <dbReference type="SAM" id="MobiDB-lite"/>
    </source>
</evidence>